<dbReference type="EMBL" id="JAQQBR010000003">
    <property type="protein sequence ID" value="KAK0179434.1"/>
    <property type="molecule type" value="Genomic_DNA"/>
</dbReference>
<evidence type="ECO:0000259" key="1">
    <source>
        <dbReference type="SMART" id="SM00256"/>
    </source>
</evidence>
<dbReference type="Gene3D" id="3.80.10.10">
    <property type="entry name" value="Ribonuclease Inhibitor"/>
    <property type="match status" value="1"/>
</dbReference>
<evidence type="ECO:0000313" key="3">
    <source>
        <dbReference type="Proteomes" id="UP001168972"/>
    </source>
</evidence>
<accession>A0AA39G2A5</accession>
<dbReference type="Pfam" id="PF12937">
    <property type="entry name" value="F-box-like"/>
    <property type="match status" value="1"/>
</dbReference>
<reference evidence="2" key="2">
    <citation type="submission" date="2023-03" db="EMBL/GenBank/DDBJ databases">
        <authorList>
            <person name="Inwood S.N."/>
            <person name="Skelly J.G."/>
            <person name="Guhlin J."/>
            <person name="Harrop T.W.R."/>
            <person name="Goldson S.G."/>
            <person name="Dearden P.K."/>
        </authorList>
    </citation>
    <scope>NUCLEOTIDE SEQUENCE</scope>
    <source>
        <strain evidence="2">Lincoln</strain>
        <tissue evidence="2">Whole body</tissue>
    </source>
</reference>
<dbReference type="Gene3D" id="1.20.1280.50">
    <property type="match status" value="1"/>
</dbReference>
<comment type="caution">
    <text evidence="2">The sequence shown here is derived from an EMBL/GenBank/DDBJ whole genome shotgun (WGS) entry which is preliminary data.</text>
</comment>
<dbReference type="InterPro" id="IPR032675">
    <property type="entry name" value="LRR_dom_sf"/>
</dbReference>
<name>A0AA39G2A5_MICHY</name>
<dbReference type="SUPFAM" id="SSF81383">
    <property type="entry name" value="F-box domain"/>
    <property type="match status" value="1"/>
</dbReference>
<proteinExistence type="predicted"/>
<feature type="domain" description="F-box" evidence="1">
    <location>
        <begin position="7"/>
        <end position="48"/>
    </location>
</feature>
<dbReference type="Proteomes" id="UP001168972">
    <property type="component" value="Unassembled WGS sequence"/>
</dbReference>
<dbReference type="SUPFAM" id="SSF52047">
    <property type="entry name" value="RNI-like"/>
    <property type="match status" value="1"/>
</dbReference>
<keyword evidence="3" id="KW-1185">Reference proteome</keyword>
<dbReference type="SMART" id="SM00256">
    <property type="entry name" value="FBOX"/>
    <property type="match status" value="1"/>
</dbReference>
<dbReference type="AlphaFoldDB" id="A0AA39G2A5"/>
<evidence type="ECO:0000313" key="2">
    <source>
        <dbReference type="EMBL" id="KAK0179434.1"/>
    </source>
</evidence>
<reference evidence="2" key="1">
    <citation type="journal article" date="2023" name="bioRxiv">
        <title>Scaffold-level genome assemblies of two parasitoid biocontrol wasps reveal the parthenogenesis mechanism and an associated novel virus.</title>
        <authorList>
            <person name="Inwood S."/>
            <person name="Skelly J."/>
            <person name="Guhlin J."/>
            <person name="Harrop T."/>
            <person name="Goldson S."/>
            <person name="Dearden P."/>
        </authorList>
    </citation>
    <scope>NUCLEOTIDE SEQUENCE</scope>
    <source>
        <strain evidence="2">Lincoln</strain>
        <tissue evidence="2">Whole body</tissue>
    </source>
</reference>
<sequence length="368" mass="43363">MAEAQILNFDVLLEIFSYLKIRERLRMELVCKQWRDASQFMLGSINTMDCLVHDDDACERFVEFAEEEILYVWSNIETDLEKALKKFAHTLNKIIIMDDRRNAYMSRYFYKLLNKCTLLKYAEFECRHPRSLERFLKYLPTDNLKHLSIYFTPGSKHYRPLQDTLINEALSKAKKLKSLNLNDVPVTVLQSIGGTNTLKLLFIKIKSLPQLNFHMNTLQNLETLVIECNQFHSTAEITQLMKTCRQLHSVCIRSTNILPKTTLNEMMTLPNLQRLSLSTSSNGYESWHQFSNLVDIQISQGEPFSLTKNQILSFLQRSKNLKTYDFSIRNDNRHFNKVIREVGSHIGHECLNYYPSQWTQWRNTMFFL</sequence>
<gene>
    <name evidence="2" type="ORF">PV327_005186</name>
</gene>
<organism evidence="2 3">
    <name type="scientific">Microctonus hyperodae</name>
    <name type="common">Parasitoid wasp</name>
    <dbReference type="NCBI Taxonomy" id="165561"/>
    <lineage>
        <taxon>Eukaryota</taxon>
        <taxon>Metazoa</taxon>
        <taxon>Ecdysozoa</taxon>
        <taxon>Arthropoda</taxon>
        <taxon>Hexapoda</taxon>
        <taxon>Insecta</taxon>
        <taxon>Pterygota</taxon>
        <taxon>Neoptera</taxon>
        <taxon>Endopterygota</taxon>
        <taxon>Hymenoptera</taxon>
        <taxon>Apocrita</taxon>
        <taxon>Ichneumonoidea</taxon>
        <taxon>Braconidae</taxon>
        <taxon>Euphorinae</taxon>
        <taxon>Microctonus</taxon>
    </lineage>
</organism>
<dbReference type="InterPro" id="IPR036047">
    <property type="entry name" value="F-box-like_dom_sf"/>
</dbReference>
<dbReference type="InterPro" id="IPR001810">
    <property type="entry name" value="F-box_dom"/>
</dbReference>
<protein>
    <recommendedName>
        <fullName evidence="1">F-box domain-containing protein</fullName>
    </recommendedName>
</protein>